<organism evidence="2 3">
    <name type="scientific">Zymoseptoria tritici ST99CH_1A5</name>
    <dbReference type="NCBI Taxonomy" id="1276529"/>
    <lineage>
        <taxon>Eukaryota</taxon>
        <taxon>Fungi</taxon>
        <taxon>Dikarya</taxon>
        <taxon>Ascomycota</taxon>
        <taxon>Pezizomycotina</taxon>
        <taxon>Dothideomycetes</taxon>
        <taxon>Dothideomycetidae</taxon>
        <taxon>Mycosphaerellales</taxon>
        <taxon>Mycosphaerellaceae</taxon>
        <taxon>Zymoseptoria</taxon>
    </lineage>
</organism>
<proteinExistence type="predicted"/>
<reference evidence="2 3" key="1">
    <citation type="submission" date="2016-10" db="EMBL/GenBank/DDBJ databases">
        <authorList>
            <person name="Varghese N."/>
        </authorList>
    </citation>
    <scope>NUCLEOTIDE SEQUENCE [LARGE SCALE GENOMIC DNA]</scope>
</reference>
<sequence length="270" mass="30078">MSPTAPPRQPFATTPSTNAYPASVLASLASRVGLARGGLIGGLIGGTHDETVPHRVLSYLWYDVFACAGGDGRGHSRPWLAASPFRRRSGHYGHKPIPLRRRSGHHGHNLIAIRARPRPPTPNHLGTSAPLRPLQLVRDQCHEIQGLMNQLSSREAALLSSRRSRREYVSDEDLAELSGFLDLDAVKELLQKKDQMLAAKLGQLRNETMGYPLDRRTGYLHLRRLEDDAGRAARGWKSLLCLSIFVVVVVLSVPWQTWFGRHDEWRRGGD</sequence>
<accession>A0A1Y6M3H4</accession>
<keyword evidence="1" id="KW-0812">Transmembrane</keyword>
<evidence type="ECO:0000313" key="3">
    <source>
        <dbReference type="Proteomes" id="UP000215453"/>
    </source>
</evidence>
<feature type="transmembrane region" description="Helical" evidence="1">
    <location>
        <begin position="239"/>
        <end position="258"/>
    </location>
</feature>
<evidence type="ECO:0000313" key="2">
    <source>
        <dbReference type="EMBL" id="SMY30320.1"/>
    </source>
</evidence>
<protein>
    <submittedName>
        <fullName evidence="2">Uncharacterized protein</fullName>
    </submittedName>
</protein>
<dbReference type="EMBL" id="LT882692">
    <property type="protein sequence ID" value="SMY30320.1"/>
    <property type="molecule type" value="Genomic_DNA"/>
</dbReference>
<evidence type="ECO:0000256" key="1">
    <source>
        <dbReference type="SAM" id="Phobius"/>
    </source>
</evidence>
<dbReference type="Proteomes" id="UP000215453">
    <property type="component" value="Chromosome 17"/>
</dbReference>
<name>A0A1Y6M3H4_ZYMTR</name>
<dbReference type="AlphaFoldDB" id="A0A1Y6M3H4"/>
<keyword evidence="1" id="KW-0472">Membrane</keyword>
<gene>
    <name evidence="2" type="ORF">ZT1A5_G11771</name>
</gene>
<keyword evidence="1" id="KW-1133">Transmembrane helix</keyword>